<evidence type="ECO:0000259" key="6">
    <source>
        <dbReference type="PROSITE" id="PS50112"/>
    </source>
</evidence>
<dbReference type="PROSITE" id="PS50112">
    <property type="entry name" value="PAS"/>
    <property type="match status" value="2"/>
</dbReference>
<keyword evidence="4" id="KW-0808">Transferase</keyword>
<dbReference type="Pfam" id="PF08448">
    <property type="entry name" value="PAS_4"/>
    <property type="match status" value="1"/>
</dbReference>
<dbReference type="Pfam" id="PF13426">
    <property type="entry name" value="PAS_9"/>
    <property type="match status" value="2"/>
</dbReference>
<dbReference type="Gene3D" id="2.10.70.100">
    <property type="match status" value="1"/>
</dbReference>
<dbReference type="PANTHER" id="PTHR43304:SF1">
    <property type="entry name" value="PAC DOMAIN-CONTAINING PROTEIN"/>
    <property type="match status" value="1"/>
</dbReference>
<dbReference type="Pfam" id="PF08447">
    <property type="entry name" value="PAS_3"/>
    <property type="match status" value="2"/>
</dbReference>
<feature type="domain" description="PAC" evidence="7">
    <location>
        <begin position="666"/>
        <end position="714"/>
    </location>
</feature>
<feature type="domain" description="PAC" evidence="7">
    <location>
        <begin position="791"/>
        <end position="843"/>
    </location>
</feature>
<comment type="caution">
    <text evidence="8">The sequence shown here is derived from an EMBL/GenBank/DDBJ whole genome shotgun (WGS) entry which is preliminary data.</text>
</comment>
<evidence type="ECO:0000256" key="5">
    <source>
        <dbReference type="ARBA" id="ARBA00022777"/>
    </source>
</evidence>
<keyword evidence="11" id="KW-1185">Reference proteome</keyword>
<gene>
    <name evidence="9" type="ORF">VZD24_11165</name>
    <name evidence="8" type="ORF">VZD85_11580</name>
</gene>
<keyword evidence="3" id="KW-0597">Phosphoprotein</keyword>
<dbReference type="SMART" id="SM00065">
    <property type="entry name" value="GAF"/>
    <property type="match status" value="2"/>
</dbReference>
<evidence type="ECO:0000256" key="2">
    <source>
        <dbReference type="ARBA" id="ARBA00012438"/>
    </source>
</evidence>
<comment type="catalytic activity">
    <reaction evidence="1">
        <text>ATP + protein L-histidine = ADP + protein N-phospho-L-histidine.</text>
        <dbReference type="EC" id="2.7.13.3"/>
    </reaction>
</comment>
<feature type="domain" description="PAC" evidence="7">
    <location>
        <begin position="921"/>
        <end position="973"/>
    </location>
</feature>
<dbReference type="CDD" id="cd00130">
    <property type="entry name" value="PAS"/>
    <property type="match status" value="5"/>
</dbReference>
<dbReference type="Proteomes" id="UP001390963">
    <property type="component" value="Unassembled WGS sequence"/>
</dbReference>
<dbReference type="InterPro" id="IPR000014">
    <property type="entry name" value="PAS"/>
</dbReference>
<dbReference type="PROSITE" id="PS50113">
    <property type="entry name" value="PAC"/>
    <property type="match status" value="3"/>
</dbReference>
<evidence type="ECO:0000259" key="7">
    <source>
        <dbReference type="PROSITE" id="PS50113"/>
    </source>
</evidence>
<dbReference type="EC" id="2.7.13.3" evidence="2"/>
<dbReference type="PANTHER" id="PTHR43304">
    <property type="entry name" value="PHYTOCHROME-LIKE PROTEIN CPH1"/>
    <property type="match status" value="1"/>
</dbReference>
<name>A0AB35YY47_9FLAO</name>
<dbReference type="InterPro" id="IPR001610">
    <property type="entry name" value="PAC"/>
</dbReference>
<dbReference type="InterPro" id="IPR003018">
    <property type="entry name" value="GAF"/>
</dbReference>
<evidence type="ECO:0000313" key="10">
    <source>
        <dbReference type="Proteomes" id="UP001388259"/>
    </source>
</evidence>
<dbReference type="SUPFAM" id="SSF55785">
    <property type="entry name" value="PYP-like sensor domain (PAS domain)"/>
    <property type="match status" value="5"/>
</dbReference>
<proteinExistence type="predicted"/>
<keyword evidence="5" id="KW-0418">Kinase</keyword>
<evidence type="ECO:0000313" key="8">
    <source>
        <dbReference type="EMBL" id="MEM0518999.1"/>
    </source>
</evidence>
<accession>A0AB35YY47</accession>
<dbReference type="InterPro" id="IPR035965">
    <property type="entry name" value="PAS-like_dom_sf"/>
</dbReference>
<dbReference type="Pfam" id="PF01590">
    <property type="entry name" value="GAF"/>
    <property type="match status" value="1"/>
</dbReference>
<evidence type="ECO:0000313" key="9">
    <source>
        <dbReference type="EMBL" id="MEM0574080.1"/>
    </source>
</evidence>
<dbReference type="InterPro" id="IPR013656">
    <property type="entry name" value="PAS_4"/>
</dbReference>
<dbReference type="NCBIfam" id="TIGR00229">
    <property type="entry name" value="sensory_box"/>
    <property type="match status" value="4"/>
</dbReference>
<dbReference type="InterPro" id="IPR052162">
    <property type="entry name" value="Sensor_kinase/Photoreceptor"/>
</dbReference>
<dbReference type="Gene3D" id="3.30.450.20">
    <property type="entry name" value="PAS domain"/>
    <property type="match status" value="5"/>
</dbReference>
<feature type="domain" description="PAS" evidence="6">
    <location>
        <begin position="308"/>
        <end position="378"/>
    </location>
</feature>
<dbReference type="Pfam" id="PF13185">
    <property type="entry name" value="GAF_2"/>
    <property type="match status" value="1"/>
</dbReference>
<dbReference type="SMART" id="SM00086">
    <property type="entry name" value="PAC"/>
    <property type="match status" value="4"/>
</dbReference>
<dbReference type="InterPro" id="IPR029016">
    <property type="entry name" value="GAF-like_dom_sf"/>
</dbReference>
<feature type="domain" description="PAS" evidence="6">
    <location>
        <begin position="594"/>
        <end position="659"/>
    </location>
</feature>
<evidence type="ECO:0000313" key="11">
    <source>
        <dbReference type="Proteomes" id="UP001390963"/>
    </source>
</evidence>
<evidence type="ECO:0000256" key="1">
    <source>
        <dbReference type="ARBA" id="ARBA00000085"/>
    </source>
</evidence>
<organism evidence="8 10">
    <name type="scientific">Aequorivita flava</name>
    <dbReference type="NCBI Taxonomy" id="3114371"/>
    <lineage>
        <taxon>Bacteria</taxon>
        <taxon>Pseudomonadati</taxon>
        <taxon>Bacteroidota</taxon>
        <taxon>Flavobacteriia</taxon>
        <taxon>Flavobacteriales</taxon>
        <taxon>Flavobacteriaceae</taxon>
        <taxon>Aequorivita</taxon>
    </lineage>
</organism>
<protein>
    <recommendedName>
        <fullName evidence="2">histidine kinase</fullName>
        <ecNumber evidence="2">2.7.13.3</ecNumber>
    </recommendedName>
</protein>
<dbReference type="EMBL" id="JBANCF010000009">
    <property type="protein sequence ID" value="MEM0574080.1"/>
    <property type="molecule type" value="Genomic_DNA"/>
</dbReference>
<dbReference type="InterPro" id="IPR000700">
    <property type="entry name" value="PAS-assoc_C"/>
</dbReference>
<dbReference type="AlphaFoldDB" id="A0AB35YY47"/>
<dbReference type="SUPFAM" id="SSF55781">
    <property type="entry name" value="GAF domain-like"/>
    <property type="match status" value="2"/>
</dbReference>
<dbReference type="EMBL" id="JAZBJM010000008">
    <property type="protein sequence ID" value="MEM0518999.1"/>
    <property type="molecule type" value="Genomic_DNA"/>
</dbReference>
<reference evidence="8 11" key="1">
    <citation type="submission" date="2024-01" db="EMBL/GenBank/DDBJ databases">
        <title>Aequorivita flavus sp. nov., isolated from deep-sea sediment.</title>
        <authorList>
            <person name="Chen X."/>
        </authorList>
    </citation>
    <scope>NUCLEOTIDE SEQUENCE</scope>
    <source>
        <strain evidence="8">MCCC 1A16923</strain>
        <strain evidence="9 11">MCCC 1A16935</strain>
    </source>
</reference>
<dbReference type="SMART" id="SM00091">
    <property type="entry name" value="PAS"/>
    <property type="match status" value="5"/>
</dbReference>
<dbReference type="Proteomes" id="UP001388259">
    <property type="component" value="Unassembled WGS sequence"/>
</dbReference>
<dbReference type="Gene3D" id="3.30.450.40">
    <property type="match status" value="2"/>
</dbReference>
<evidence type="ECO:0000256" key="4">
    <source>
        <dbReference type="ARBA" id="ARBA00022679"/>
    </source>
</evidence>
<dbReference type="RefSeq" id="WP_342687629.1">
    <property type="nucleotide sequence ID" value="NZ_JAZBJM010000008.1"/>
</dbReference>
<dbReference type="InterPro" id="IPR013655">
    <property type="entry name" value="PAS_fold_3"/>
</dbReference>
<evidence type="ECO:0000256" key="3">
    <source>
        <dbReference type="ARBA" id="ARBA00022553"/>
    </source>
</evidence>
<sequence length="1045" mass="120716">MSSSIEKYNFPDQEIFDLYPFPMWIYDVETLRFLAVNQEAIKHYGYSEAEFMSMTIKDIRPEEEIPRLLKAVKETRARTKQYKDYLYVHQKKDGSLIRVQIKSNLLHFKGRQADIVTAIDLTEHYLQEKRISEQKQYLAIIGELNQLLLRSENWVVALNRCFQIVGDTLEIDRVYFFQNNLEKNTTSQRLEWVRDSSDMQIDNPELQQIPYSQFPLFINQLQEGKFFEAIVSELPNTPIKHILQEQNIRSILVLPVMINRVFSGFIGIDDCVHERRYKEHELALLKNLASNLGHVIKAKQAQQKLIDSEARFRSLVQNGTDLIAIINKEGFYTYVAPNSTKVLGIPPKDFIGKNAFDFIYEEDAPRLLKHLEEILTTERVSIAPFRFPDAHGNWRWIQTELTNHLQDPAINGIVANTKDVTPEVEKNLGKELVASLTKQINGPGSLSICLTEALKELIKLSGIHISEAWLISEDSTKLNLISKWQQDIALNEFYDSSKEVHSFKIGSGYPGHIWQSKESFIWQDIQNCNTFVRTDAADITNLNSAIGIPIIFNEEFLGCIICFSQFEDQYLSEYLKILVDVGQQIGAVVKQKMIAEEYHNFFDISPDPHCLVGLDGTLIKYNKAFKNLLGYTNAEIKNSPILKYVIFKEDRAAFIEILKTNPDSISSFESKLRTKSGAIKWLRWSATINKEAKVIVAVAKDITEQKIAEQSLEAAYLRLRNAQKIAKLGYWSRNLDTDLSDWSEEMYAIFGYTVSNFTPTLENIARTFHPSDRHLFLDNIIVDSLKPGQVKSFEHRIITATNEVRWVRQEARLILDDAGKPARLEGTIQDINESKEIQQQLAYSNERFRLAMQASNEMIWEIDHQKQTVSRGKGYEGTLHYDTSEPFVIDNSWFGNVHPEDLPDLWESLQTAFRNKEKKSWEREYRLLKEDGSIAYFVDRCYIIRDEEGNPIRSIGSALNVTISRQQLEQIKRQNTNLREIAWMQSHVIRAPLSKIMGLIYLSELEDKDQATNEIFKMISDAAHELDEVIHEITHKINTIENEDA</sequence>
<dbReference type="GO" id="GO:0004673">
    <property type="term" value="F:protein histidine kinase activity"/>
    <property type="evidence" value="ECO:0007669"/>
    <property type="project" value="UniProtKB-EC"/>
</dbReference>